<dbReference type="GO" id="GO:0020037">
    <property type="term" value="F:heme binding"/>
    <property type="evidence" value="ECO:0007669"/>
    <property type="project" value="InterPro"/>
</dbReference>
<dbReference type="InterPro" id="IPR002321">
    <property type="entry name" value="Cyt_c_II"/>
</dbReference>
<dbReference type="EMBL" id="LT670849">
    <property type="protein sequence ID" value="SHN80258.1"/>
    <property type="molecule type" value="Genomic_DNA"/>
</dbReference>
<sequence length="165" mass="18269">MRAFPKQKSVLVGILVAALGIAAAPSQAEDQPPAKDTIFTRKVVMGEIDMNMDEIETMLAPEGKLELLDAQEHAEVISTLLMAFPHLFPPATNQWKEGATRDPATDTFANPAIWSNFSDFYQQASQASKIAWNASRAKKPDEFRAQIKELRLRCNGCHAVNLKTE</sequence>
<name>A0A1M7UBG6_9BRAD</name>
<dbReference type="GO" id="GO:0009055">
    <property type="term" value="F:electron transfer activity"/>
    <property type="evidence" value="ECO:0007669"/>
    <property type="project" value="InterPro"/>
</dbReference>
<evidence type="ECO:0000313" key="2">
    <source>
        <dbReference type="EMBL" id="SHN80258.1"/>
    </source>
</evidence>
<reference evidence="3" key="1">
    <citation type="submission" date="2016-11" db="EMBL/GenBank/DDBJ databases">
        <authorList>
            <person name="Varghese N."/>
            <person name="Submissions S."/>
        </authorList>
    </citation>
    <scope>NUCLEOTIDE SEQUENCE [LARGE SCALE GENOMIC DNA]</scope>
    <source>
        <strain evidence="3">GAS401</strain>
    </source>
</reference>
<organism evidence="2 3">
    <name type="scientific">Bradyrhizobium erythrophlei</name>
    <dbReference type="NCBI Taxonomy" id="1437360"/>
    <lineage>
        <taxon>Bacteria</taxon>
        <taxon>Pseudomonadati</taxon>
        <taxon>Pseudomonadota</taxon>
        <taxon>Alphaproteobacteria</taxon>
        <taxon>Hyphomicrobiales</taxon>
        <taxon>Nitrobacteraceae</taxon>
        <taxon>Bradyrhizobium</taxon>
    </lineage>
</organism>
<gene>
    <name evidence="2" type="ORF">SAMN05444170_4252</name>
</gene>
<dbReference type="InterPro" id="IPR010980">
    <property type="entry name" value="Cyt_c/b562"/>
</dbReference>
<dbReference type="Gene3D" id="1.20.120.10">
    <property type="entry name" value="Cytochrome c/b562"/>
    <property type="match status" value="1"/>
</dbReference>
<dbReference type="OrthoDB" id="9811729at2"/>
<dbReference type="GO" id="GO:0022900">
    <property type="term" value="P:electron transport chain"/>
    <property type="evidence" value="ECO:0007669"/>
    <property type="project" value="InterPro"/>
</dbReference>
<dbReference type="Pfam" id="PF01322">
    <property type="entry name" value="Cytochrom_C_2"/>
    <property type="match status" value="1"/>
</dbReference>
<feature type="chain" id="PRO_5012613357" evidence="1">
    <location>
        <begin position="29"/>
        <end position="165"/>
    </location>
</feature>
<dbReference type="Proteomes" id="UP000184096">
    <property type="component" value="Chromosome I"/>
</dbReference>
<dbReference type="GO" id="GO:0005506">
    <property type="term" value="F:iron ion binding"/>
    <property type="evidence" value="ECO:0007669"/>
    <property type="project" value="InterPro"/>
</dbReference>
<keyword evidence="1" id="KW-0732">Signal</keyword>
<protein>
    <submittedName>
        <fullName evidence="2">Cytochrome c556</fullName>
    </submittedName>
</protein>
<keyword evidence="3" id="KW-1185">Reference proteome</keyword>
<proteinExistence type="predicted"/>
<dbReference type="SUPFAM" id="SSF47175">
    <property type="entry name" value="Cytochromes"/>
    <property type="match status" value="1"/>
</dbReference>
<dbReference type="AlphaFoldDB" id="A0A1M7UBG6"/>
<evidence type="ECO:0000256" key="1">
    <source>
        <dbReference type="SAM" id="SignalP"/>
    </source>
</evidence>
<dbReference type="RefSeq" id="WP_072820778.1">
    <property type="nucleotide sequence ID" value="NZ_LT670849.1"/>
</dbReference>
<feature type="signal peptide" evidence="1">
    <location>
        <begin position="1"/>
        <end position="28"/>
    </location>
</feature>
<evidence type="ECO:0000313" key="3">
    <source>
        <dbReference type="Proteomes" id="UP000184096"/>
    </source>
</evidence>
<dbReference type="PROSITE" id="PS51009">
    <property type="entry name" value="CYTCII"/>
    <property type="match status" value="1"/>
</dbReference>
<accession>A0A1M7UBG6</accession>